<dbReference type="AlphaFoldDB" id="A0A317WH17"/>
<feature type="compositionally biased region" description="Basic residues" evidence="1">
    <location>
        <begin position="151"/>
        <end position="163"/>
    </location>
</feature>
<proteinExistence type="predicted"/>
<feature type="region of interest" description="Disordered" evidence="1">
    <location>
        <begin position="151"/>
        <end position="171"/>
    </location>
</feature>
<comment type="caution">
    <text evidence="2">The sequence shown here is derived from an EMBL/GenBank/DDBJ whole genome shotgun (WGS) entry which is preliminary data.</text>
</comment>
<sequence>MPNTDNNSDENNHSARSTFTMPDSHMSGTSDPHIPEQDNFEDLDMSELEQLTNLTEQVESAFCITEDSSFTLLSAPGNNENRAPSQQAGRENGGTSLDPSQHSQHNHSLPPHSYHLDIPKIPDLPSPPYTSESLDLVSRVPAGPELVGILKKSRDKRESKKVKFASSPPGKVVKRYRSGQVMADSGNV</sequence>
<accession>A0A317WH17</accession>
<feature type="compositionally biased region" description="Polar residues" evidence="1">
    <location>
        <begin position="14"/>
        <end position="30"/>
    </location>
</feature>
<gene>
    <name evidence="2" type="ORF">BO70DRAFT_379289</name>
</gene>
<evidence type="ECO:0000313" key="2">
    <source>
        <dbReference type="EMBL" id="PWY83490.1"/>
    </source>
</evidence>
<organism evidence="2 3">
    <name type="scientific">Aspergillus heteromorphus CBS 117.55</name>
    <dbReference type="NCBI Taxonomy" id="1448321"/>
    <lineage>
        <taxon>Eukaryota</taxon>
        <taxon>Fungi</taxon>
        <taxon>Dikarya</taxon>
        <taxon>Ascomycota</taxon>
        <taxon>Pezizomycotina</taxon>
        <taxon>Eurotiomycetes</taxon>
        <taxon>Eurotiomycetidae</taxon>
        <taxon>Eurotiales</taxon>
        <taxon>Aspergillaceae</taxon>
        <taxon>Aspergillus</taxon>
        <taxon>Aspergillus subgen. Circumdati</taxon>
    </lineage>
</organism>
<dbReference type="EMBL" id="MSFL01000010">
    <property type="protein sequence ID" value="PWY83490.1"/>
    <property type="molecule type" value="Genomic_DNA"/>
</dbReference>
<protein>
    <submittedName>
        <fullName evidence="2">Uncharacterized protein</fullName>
    </submittedName>
</protein>
<keyword evidence="3" id="KW-1185">Reference proteome</keyword>
<feature type="region of interest" description="Disordered" evidence="1">
    <location>
        <begin position="73"/>
        <end position="132"/>
    </location>
</feature>
<dbReference type="OrthoDB" id="1727108at2759"/>
<dbReference type="RefSeq" id="XP_025399933.1">
    <property type="nucleotide sequence ID" value="XM_025545331.1"/>
</dbReference>
<feature type="compositionally biased region" description="Acidic residues" evidence="1">
    <location>
        <begin position="38"/>
        <end position="47"/>
    </location>
</feature>
<dbReference type="Proteomes" id="UP000247233">
    <property type="component" value="Unassembled WGS sequence"/>
</dbReference>
<evidence type="ECO:0000313" key="3">
    <source>
        <dbReference type="Proteomes" id="UP000247233"/>
    </source>
</evidence>
<reference evidence="2 3" key="1">
    <citation type="submission" date="2016-12" db="EMBL/GenBank/DDBJ databases">
        <title>The genomes of Aspergillus section Nigri reveals drivers in fungal speciation.</title>
        <authorList>
            <consortium name="DOE Joint Genome Institute"/>
            <person name="Vesth T.C."/>
            <person name="Nybo J."/>
            <person name="Theobald S."/>
            <person name="Brandl J."/>
            <person name="Frisvad J.C."/>
            <person name="Nielsen K.F."/>
            <person name="Lyhne E.K."/>
            <person name="Kogle M.E."/>
            <person name="Kuo A."/>
            <person name="Riley R."/>
            <person name="Clum A."/>
            <person name="Nolan M."/>
            <person name="Lipzen A."/>
            <person name="Salamov A."/>
            <person name="Henrissat B."/>
            <person name="Wiebenga A."/>
            <person name="De Vries R.P."/>
            <person name="Grigoriev I.V."/>
            <person name="Mortensen U.H."/>
            <person name="Andersen M.R."/>
            <person name="Baker S.E."/>
        </authorList>
    </citation>
    <scope>NUCLEOTIDE SEQUENCE [LARGE SCALE GENOMIC DNA]</scope>
    <source>
        <strain evidence="2 3">CBS 117.55</strain>
    </source>
</reference>
<feature type="region of interest" description="Disordered" evidence="1">
    <location>
        <begin position="1"/>
        <end position="47"/>
    </location>
</feature>
<evidence type="ECO:0000256" key="1">
    <source>
        <dbReference type="SAM" id="MobiDB-lite"/>
    </source>
</evidence>
<dbReference type="VEuPathDB" id="FungiDB:BO70DRAFT_379289"/>
<dbReference type="GeneID" id="37067568"/>
<feature type="compositionally biased region" description="Polar residues" evidence="1">
    <location>
        <begin position="73"/>
        <end position="107"/>
    </location>
</feature>
<name>A0A317WH17_9EURO</name>